<gene>
    <name evidence="1" type="ORF">K435DRAFT_791253</name>
</gene>
<dbReference type="EMBL" id="ML179060">
    <property type="protein sequence ID" value="THV04064.1"/>
    <property type="molecule type" value="Genomic_DNA"/>
</dbReference>
<dbReference type="AlphaFoldDB" id="A0A4S8MP51"/>
<protein>
    <submittedName>
        <fullName evidence="1">Uncharacterized protein</fullName>
    </submittedName>
</protein>
<evidence type="ECO:0000313" key="1">
    <source>
        <dbReference type="EMBL" id="THV04064.1"/>
    </source>
</evidence>
<reference evidence="1 2" key="1">
    <citation type="journal article" date="2019" name="Nat. Ecol. Evol.">
        <title>Megaphylogeny resolves global patterns of mushroom evolution.</title>
        <authorList>
            <person name="Varga T."/>
            <person name="Krizsan K."/>
            <person name="Foldi C."/>
            <person name="Dima B."/>
            <person name="Sanchez-Garcia M."/>
            <person name="Sanchez-Ramirez S."/>
            <person name="Szollosi G.J."/>
            <person name="Szarkandi J.G."/>
            <person name="Papp V."/>
            <person name="Albert L."/>
            <person name="Andreopoulos W."/>
            <person name="Angelini C."/>
            <person name="Antonin V."/>
            <person name="Barry K.W."/>
            <person name="Bougher N.L."/>
            <person name="Buchanan P."/>
            <person name="Buyck B."/>
            <person name="Bense V."/>
            <person name="Catcheside P."/>
            <person name="Chovatia M."/>
            <person name="Cooper J."/>
            <person name="Damon W."/>
            <person name="Desjardin D."/>
            <person name="Finy P."/>
            <person name="Geml J."/>
            <person name="Haridas S."/>
            <person name="Hughes K."/>
            <person name="Justo A."/>
            <person name="Karasinski D."/>
            <person name="Kautmanova I."/>
            <person name="Kiss B."/>
            <person name="Kocsube S."/>
            <person name="Kotiranta H."/>
            <person name="LaButti K.M."/>
            <person name="Lechner B.E."/>
            <person name="Liimatainen K."/>
            <person name="Lipzen A."/>
            <person name="Lukacs Z."/>
            <person name="Mihaltcheva S."/>
            <person name="Morgado L.N."/>
            <person name="Niskanen T."/>
            <person name="Noordeloos M.E."/>
            <person name="Ohm R.A."/>
            <person name="Ortiz-Santana B."/>
            <person name="Ovrebo C."/>
            <person name="Racz N."/>
            <person name="Riley R."/>
            <person name="Savchenko A."/>
            <person name="Shiryaev A."/>
            <person name="Soop K."/>
            <person name="Spirin V."/>
            <person name="Szebenyi C."/>
            <person name="Tomsovsky M."/>
            <person name="Tulloss R.E."/>
            <person name="Uehling J."/>
            <person name="Grigoriev I.V."/>
            <person name="Vagvolgyi C."/>
            <person name="Papp T."/>
            <person name="Martin F.M."/>
            <person name="Miettinen O."/>
            <person name="Hibbett D.S."/>
            <person name="Nagy L.G."/>
        </authorList>
    </citation>
    <scope>NUCLEOTIDE SEQUENCE [LARGE SCALE GENOMIC DNA]</scope>
    <source>
        <strain evidence="1 2">CBS 962.96</strain>
    </source>
</reference>
<keyword evidence="2" id="KW-1185">Reference proteome</keyword>
<accession>A0A4S8MP51</accession>
<name>A0A4S8MP51_DENBC</name>
<evidence type="ECO:0000313" key="2">
    <source>
        <dbReference type="Proteomes" id="UP000297245"/>
    </source>
</evidence>
<dbReference type="Proteomes" id="UP000297245">
    <property type="component" value="Unassembled WGS sequence"/>
</dbReference>
<sequence>MSSGKQYWDNVPQWEYILIKIMRFRETLSQAKFFDVGHQTIKNQFPIWNGHPNGRHGSNPLFFSLLLSVMESQDSGTAPPPYSETTIESTTKFGAVANISDFALGRLHLSILPWRIPCLYGKRPWWDSEKERELSSKFKLRALIPIHCRIRVLVEGIQIGN</sequence>
<proteinExistence type="predicted"/>
<organism evidence="1 2">
    <name type="scientific">Dendrothele bispora (strain CBS 962.96)</name>
    <dbReference type="NCBI Taxonomy" id="1314807"/>
    <lineage>
        <taxon>Eukaryota</taxon>
        <taxon>Fungi</taxon>
        <taxon>Dikarya</taxon>
        <taxon>Basidiomycota</taxon>
        <taxon>Agaricomycotina</taxon>
        <taxon>Agaricomycetes</taxon>
        <taxon>Agaricomycetidae</taxon>
        <taxon>Agaricales</taxon>
        <taxon>Agaricales incertae sedis</taxon>
        <taxon>Dendrothele</taxon>
    </lineage>
</organism>